<organism evidence="7 8">
    <name type="scientific">Aerophobetes bacterium</name>
    <dbReference type="NCBI Taxonomy" id="2030807"/>
    <lineage>
        <taxon>Bacteria</taxon>
        <taxon>Candidatus Aerophobota</taxon>
    </lineage>
</organism>
<dbReference type="Gene3D" id="2.60.40.10">
    <property type="entry name" value="Immunoglobulins"/>
    <property type="match status" value="1"/>
</dbReference>
<comment type="similarity">
    <text evidence="1">Belongs to the glycosyl hydrolase 2 family.</text>
</comment>
<dbReference type="Pfam" id="PF02836">
    <property type="entry name" value="Glyco_hydro_2_C"/>
    <property type="match status" value="1"/>
</dbReference>
<dbReference type="PRINTS" id="PR00132">
    <property type="entry name" value="GLHYDRLASE2"/>
</dbReference>
<dbReference type="InterPro" id="IPR023232">
    <property type="entry name" value="Glyco_hydro_2_AS"/>
</dbReference>
<dbReference type="InterPro" id="IPR006102">
    <property type="entry name" value="Ig-like_GH2"/>
</dbReference>
<keyword evidence="3" id="KW-0326">Glycosidase</keyword>
<evidence type="ECO:0000313" key="8">
    <source>
        <dbReference type="Proteomes" id="UP000316360"/>
    </source>
</evidence>
<evidence type="ECO:0000256" key="1">
    <source>
        <dbReference type="ARBA" id="ARBA00007401"/>
    </source>
</evidence>
<dbReference type="InterPro" id="IPR006104">
    <property type="entry name" value="Glyco_hydro_2_N"/>
</dbReference>
<dbReference type="InterPro" id="IPR008979">
    <property type="entry name" value="Galactose-bd-like_sf"/>
</dbReference>
<dbReference type="InterPro" id="IPR051913">
    <property type="entry name" value="GH2_Domain-Containing"/>
</dbReference>
<dbReference type="AlphaFoldDB" id="A0A523S473"/>
<feature type="domain" description="Glycoside hydrolase family 2 catalytic" evidence="5">
    <location>
        <begin position="244"/>
        <end position="466"/>
    </location>
</feature>
<dbReference type="Gene3D" id="3.20.20.80">
    <property type="entry name" value="Glycosidases"/>
    <property type="match status" value="1"/>
</dbReference>
<dbReference type="InterPro" id="IPR013783">
    <property type="entry name" value="Ig-like_fold"/>
</dbReference>
<protein>
    <recommendedName>
        <fullName evidence="9">Glycoside hydrolase family 2</fullName>
    </recommendedName>
</protein>
<dbReference type="Gene3D" id="2.60.120.260">
    <property type="entry name" value="Galactose-binding domain-like"/>
    <property type="match status" value="1"/>
</dbReference>
<dbReference type="Pfam" id="PF00703">
    <property type="entry name" value="Glyco_hydro_2"/>
    <property type="match status" value="1"/>
</dbReference>
<dbReference type="GO" id="GO:0004553">
    <property type="term" value="F:hydrolase activity, hydrolyzing O-glycosyl compounds"/>
    <property type="evidence" value="ECO:0007669"/>
    <property type="project" value="InterPro"/>
</dbReference>
<dbReference type="InterPro" id="IPR006103">
    <property type="entry name" value="Glyco_hydro_2_cat"/>
</dbReference>
<dbReference type="PANTHER" id="PTHR42732:SF2">
    <property type="entry name" value="BETA-MANNOSIDASE"/>
    <property type="match status" value="1"/>
</dbReference>
<comment type="caution">
    <text evidence="7">The sequence shown here is derived from an EMBL/GenBank/DDBJ whole genome shotgun (WGS) entry which is preliminary data.</text>
</comment>
<evidence type="ECO:0000259" key="5">
    <source>
        <dbReference type="Pfam" id="PF02836"/>
    </source>
</evidence>
<dbReference type="GO" id="GO:0005975">
    <property type="term" value="P:carbohydrate metabolic process"/>
    <property type="evidence" value="ECO:0007669"/>
    <property type="project" value="InterPro"/>
</dbReference>
<evidence type="ECO:0000256" key="3">
    <source>
        <dbReference type="ARBA" id="ARBA00023295"/>
    </source>
</evidence>
<gene>
    <name evidence="7" type="ORF">E3J84_01220</name>
</gene>
<evidence type="ECO:0000259" key="6">
    <source>
        <dbReference type="Pfam" id="PF02837"/>
    </source>
</evidence>
<evidence type="ECO:0000259" key="4">
    <source>
        <dbReference type="Pfam" id="PF00703"/>
    </source>
</evidence>
<dbReference type="PROSITE" id="PS00608">
    <property type="entry name" value="GLYCOSYL_HYDROL_F2_2"/>
    <property type="match status" value="1"/>
</dbReference>
<dbReference type="Pfam" id="PF02837">
    <property type="entry name" value="Glyco_hydro_2_N"/>
    <property type="match status" value="1"/>
</dbReference>
<dbReference type="InterPro" id="IPR006101">
    <property type="entry name" value="Glyco_hydro_2"/>
</dbReference>
<feature type="non-terminal residue" evidence="7">
    <location>
        <position position="1"/>
    </location>
</feature>
<evidence type="ECO:0008006" key="9">
    <source>
        <dbReference type="Google" id="ProtNLM"/>
    </source>
</evidence>
<dbReference type="EMBL" id="SOKJ01000061">
    <property type="protein sequence ID" value="TET12639.1"/>
    <property type="molecule type" value="Genomic_DNA"/>
</dbReference>
<accession>A0A523S473</accession>
<keyword evidence="2" id="KW-0378">Hydrolase</keyword>
<evidence type="ECO:0000313" key="7">
    <source>
        <dbReference type="EMBL" id="TET12639.1"/>
    </source>
</evidence>
<dbReference type="Proteomes" id="UP000316360">
    <property type="component" value="Unassembled WGS sequence"/>
</dbReference>
<dbReference type="SUPFAM" id="SSF51445">
    <property type="entry name" value="(Trans)glycosidases"/>
    <property type="match status" value="1"/>
</dbReference>
<dbReference type="InterPro" id="IPR036156">
    <property type="entry name" value="Beta-gal/glucu_dom_sf"/>
</dbReference>
<reference evidence="7 8" key="1">
    <citation type="submission" date="2019-03" db="EMBL/GenBank/DDBJ databases">
        <title>Metabolic potential of uncultured bacteria and archaea associated with petroleum seepage in deep-sea sediments.</title>
        <authorList>
            <person name="Dong X."/>
            <person name="Hubert C."/>
        </authorList>
    </citation>
    <scope>NUCLEOTIDE SEQUENCE [LARGE SCALE GENOMIC DNA]</scope>
    <source>
        <strain evidence="7">E44_bin7</strain>
    </source>
</reference>
<dbReference type="InterPro" id="IPR017853">
    <property type="entry name" value="GH"/>
</dbReference>
<dbReference type="PANTHER" id="PTHR42732">
    <property type="entry name" value="BETA-GALACTOSIDASE"/>
    <property type="match status" value="1"/>
</dbReference>
<dbReference type="SUPFAM" id="SSF49303">
    <property type="entry name" value="beta-Galactosidase/glucuronidase domain"/>
    <property type="match status" value="1"/>
</dbReference>
<sequence>NNWHRGGRIRDRRATVPCPWQIQFHDLRNYCGSAWYEKDFSIPDKFKGKRIVIVFEAVDYLSKLWVNGNYVGEHEGGHLPFKFDITALIRFEENNTVTLNVKDFQDLAEIPAGKQIWYSRISGIWQNVWIEAQGESFLADIFALPDIDNCSAEIKVEACSLLKEEKEYTLELEVISPNRERFIQKESVSLSSGTVTKKSFLFRFENPCLWDLDSPKLYEVLARLTDKKGRVVDSASTDFGMRKVEAKENYIYLNNRPLYIIGVTDQPDTPDKNVYRSEYSFPSDEDIKREIKLAKELGLNLLRKHVKCENPRYFHWADRLGILIWEEPPFFEKFTKESTQRFKETLKEMVIRDRNHPSLIIWGIFNESWGISEVNTSKAQQEFVEKMYDLAKELDPSRLILDNSSGYGHDCGAFLGMYPTYHHVKTDINDLHVYITAPDHYLQFKDWVAKIKARKKPVLLTEFGLQDPPNLDKIKKFHSGETPWWINSHSPLKRMEGYESRFYRWGLDKIYGDFTYFHQSHAWHNFEGLKCEIEEVRKNPDVSGYCITSFCDAFFEPFGLLDYFRDEKVFHEDLAKVQVPDLLITERSKLNLYSEEIFQASIYLSHLRETVLKDCTLRWSLAGFDISGKVEGIEIKKIGPAEIAQIEFKVPRVKTNKAVRVKLSLEKDGKVLAENYLDIYLFTESEKRLITEEEINVHAPEKGLLETLRQNGARVSEGLKAKIPFAVSTLLDEQLKDYLSKGGRVLLLQEDTLVDDEMGLTVAEPIFFPGNPFYYLKRSLFPGIPFDNPLGWPFYRVSPHRVLANLGRIEPADILSGCYGQFVKVDIQIDKEKILKDELAAAITKLNYGGGKVIISTFKLTEPYNSNDPVATIMLHNLIEYLVRGFDCQTSIPFNSSFRPSFVRK</sequence>
<feature type="domain" description="Glycoside hydrolase family 2 immunoglobulin-like beta-sandwich" evidence="4">
    <location>
        <begin position="137"/>
        <end position="242"/>
    </location>
</feature>
<evidence type="ECO:0000256" key="2">
    <source>
        <dbReference type="ARBA" id="ARBA00022801"/>
    </source>
</evidence>
<feature type="domain" description="Glycosyl hydrolases family 2 sugar binding" evidence="6">
    <location>
        <begin position="16"/>
        <end position="129"/>
    </location>
</feature>
<name>A0A523S473_UNCAE</name>
<dbReference type="SUPFAM" id="SSF49785">
    <property type="entry name" value="Galactose-binding domain-like"/>
    <property type="match status" value="1"/>
</dbReference>
<proteinExistence type="inferred from homology"/>